<evidence type="ECO:0008006" key="7">
    <source>
        <dbReference type="Google" id="ProtNLM"/>
    </source>
</evidence>
<evidence type="ECO:0000313" key="5">
    <source>
        <dbReference type="EMBL" id="AWH96220.1"/>
    </source>
</evidence>
<sequence>MTGRPGGDPGRPGSGSVAAMSSQGKIRGGGRAAGDGSEGAGTEGNRAVPRWLAVLSIVVLVAGLAVLGVFGWRYAEARSAHEVATEREAVSEVASQVIINAFSFDHRNVDESLQQLADASTGDFLVEQEQWADDVRTRVVEQKAVTTATVSQAAVEVLDLEAGDAAVLVVFTAHSEREGQDDITGRQAMRVDLIREDGTWKADAVNQVGVTVPVGTSSQSVQELEAPGAQDGDGNTDTNSADADADAGSEDSDTQEESTTAPTTSAGR</sequence>
<reference evidence="5 6" key="1">
    <citation type="submission" date="2016-04" db="EMBL/GenBank/DDBJ databases">
        <title>Complete genome sequence of the haloalkaliphilic hydrocarbon-degrading bacterium Dietzia psychralcaliphila ILA-1T, isolated from a drain of a fish product-processing plant.</title>
        <authorList>
            <person name="Zhao J."/>
            <person name="Hu B."/>
            <person name="Geng S."/>
            <person name="Nie Y."/>
            <person name="Tang Y."/>
        </authorList>
    </citation>
    <scope>NUCLEOTIDE SEQUENCE [LARGE SCALE GENOMIC DNA]</scope>
    <source>
        <strain evidence="5 6">ILA-1</strain>
    </source>
</reference>
<comment type="subcellular location">
    <subcellularLocation>
        <location evidence="1">Membrane</location>
    </subcellularLocation>
</comment>
<feature type="compositionally biased region" description="Acidic residues" evidence="3">
    <location>
        <begin position="243"/>
        <end position="256"/>
    </location>
</feature>
<evidence type="ECO:0000256" key="1">
    <source>
        <dbReference type="ARBA" id="ARBA00004370"/>
    </source>
</evidence>
<feature type="compositionally biased region" description="Gly residues" evidence="3">
    <location>
        <begin position="26"/>
        <end position="42"/>
    </location>
</feature>
<keyword evidence="4" id="KW-0812">Transmembrane</keyword>
<dbReference type="KEGG" id="dpc:A6048_12705"/>
<evidence type="ECO:0000256" key="2">
    <source>
        <dbReference type="ARBA" id="ARBA00023136"/>
    </source>
</evidence>
<feature type="compositionally biased region" description="Gly residues" evidence="3">
    <location>
        <begin position="1"/>
        <end position="13"/>
    </location>
</feature>
<proteinExistence type="predicted"/>
<feature type="transmembrane region" description="Helical" evidence="4">
    <location>
        <begin position="51"/>
        <end position="72"/>
    </location>
</feature>
<evidence type="ECO:0000256" key="4">
    <source>
        <dbReference type="SAM" id="Phobius"/>
    </source>
</evidence>
<evidence type="ECO:0000256" key="3">
    <source>
        <dbReference type="SAM" id="MobiDB-lite"/>
    </source>
</evidence>
<name>A0AAD0NN56_9ACTN</name>
<dbReference type="AlphaFoldDB" id="A0AAD0NN56"/>
<feature type="region of interest" description="Disordered" evidence="3">
    <location>
        <begin position="1"/>
        <end position="43"/>
    </location>
</feature>
<dbReference type="GO" id="GO:0016020">
    <property type="term" value="C:membrane"/>
    <property type="evidence" value="ECO:0007669"/>
    <property type="project" value="UniProtKB-SubCell"/>
</dbReference>
<gene>
    <name evidence="5" type="ORF">A6048_12705</name>
</gene>
<organism evidence="5 6">
    <name type="scientific">Dietzia psychralcaliphila</name>
    <dbReference type="NCBI Taxonomy" id="139021"/>
    <lineage>
        <taxon>Bacteria</taxon>
        <taxon>Bacillati</taxon>
        <taxon>Actinomycetota</taxon>
        <taxon>Actinomycetes</taxon>
        <taxon>Mycobacteriales</taxon>
        <taxon>Dietziaceae</taxon>
        <taxon>Dietzia</taxon>
    </lineage>
</organism>
<dbReference type="PANTHER" id="PTHR37042:SF4">
    <property type="entry name" value="OUTER MEMBRANE PROTEIN RV1973"/>
    <property type="match status" value="1"/>
</dbReference>
<dbReference type="Proteomes" id="UP000244903">
    <property type="component" value="Chromosome"/>
</dbReference>
<feature type="region of interest" description="Disordered" evidence="3">
    <location>
        <begin position="216"/>
        <end position="268"/>
    </location>
</feature>
<accession>A0AAD0NN56</accession>
<protein>
    <recommendedName>
        <fullName evidence="7">Mce-associated membrane protein</fullName>
    </recommendedName>
</protein>
<keyword evidence="6" id="KW-1185">Reference proteome</keyword>
<keyword evidence="2 4" id="KW-0472">Membrane</keyword>
<dbReference type="PANTHER" id="PTHR37042">
    <property type="entry name" value="OUTER MEMBRANE PROTEIN RV1973"/>
    <property type="match status" value="1"/>
</dbReference>
<evidence type="ECO:0000313" key="6">
    <source>
        <dbReference type="Proteomes" id="UP000244903"/>
    </source>
</evidence>
<feature type="compositionally biased region" description="Low complexity" evidence="3">
    <location>
        <begin position="233"/>
        <end position="242"/>
    </location>
</feature>
<keyword evidence="4" id="KW-1133">Transmembrane helix</keyword>
<dbReference type="EMBL" id="CP015453">
    <property type="protein sequence ID" value="AWH96220.1"/>
    <property type="molecule type" value="Genomic_DNA"/>
</dbReference>
<feature type="compositionally biased region" description="Polar residues" evidence="3">
    <location>
        <begin position="257"/>
        <end position="268"/>
    </location>
</feature>